<dbReference type="InterPro" id="IPR051257">
    <property type="entry name" value="Diverse_CBS-Domain"/>
</dbReference>
<dbReference type="InterPro" id="IPR046342">
    <property type="entry name" value="CBS_dom_sf"/>
</dbReference>
<dbReference type="CDD" id="cd04623">
    <property type="entry name" value="CBS_pair_bac_euk"/>
    <property type="match status" value="1"/>
</dbReference>
<feature type="domain" description="CBS" evidence="2">
    <location>
        <begin position="8"/>
        <end position="72"/>
    </location>
</feature>
<name>X0TR10_9ZZZZ</name>
<proteinExistence type="predicted"/>
<dbReference type="SUPFAM" id="SSF54631">
    <property type="entry name" value="CBS-domain pair"/>
    <property type="match status" value="1"/>
</dbReference>
<dbReference type="EMBL" id="BARS01016773">
    <property type="protein sequence ID" value="GAF90592.1"/>
    <property type="molecule type" value="Genomic_DNA"/>
</dbReference>
<feature type="domain" description="CBS" evidence="2">
    <location>
        <begin position="81"/>
        <end position="136"/>
    </location>
</feature>
<dbReference type="PANTHER" id="PTHR43080:SF2">
    <property type="entry name" value="CBS DOMAIN-CONTAINING PROTEIN"/>
    <property type="match status" value="1"/>
</dbReference>
<reference evidence="3" key="1">
    <citation type="journal article" date="2014" name="Front. Microbiol.">
        <title>High frequency of phylogenetically diverse reductive dehalogenase-homologous genes in deep subseafloor sedimentary metagenomes.</title>
        <authorList>
            <person name="Kawai M."/>
            <person name="Futagami T."/>
            <person name="Toyoda A."/>
            <person name="Takaki Y."/>
            <person name="Nishi S."/>
            <person name="Hori S."/>
            <person name="Arai W."/>
            <person name="Tsubouchi T."/>
            <person name="Morono Y."/>
            <person name="Uchiyama I."/>
            <person name="Ito T."/>
            <person name="Fujiyama A."/>
            <person name="Inagaki F."/>
            <person name="Takami H."/>
        </authorList>
    </citation>
    <scope>NUCLEOTIDE SEQUENCE</scope>
    <source>
        <strain evidence="3">Expedition CK06-06</strain>
    </source>
</reference>
<keyword evidence="1" id="KW-0129">CBS domain</keyword>
<accession>X0TR10</accession>
<dbReference type="Pfam" id="PF00571">
    <property type="entry name" value="CBS"/>
    <property type="match status" value="2"/>
</dbReference>
<dbReference type="Gene3D" id="3.10.580.10">
    <property type="entry name" value="CBS-domain"/>
    <property type="match status" value="1"/>
</dbReference>
<comment type="caution">
    <text evidence="3">The sequence shown here is derived from an EMBL/GenBank/DDBJ whole genome shotgun (WGS) entry which is preliminary data.</text>
</comment>
<protein>
    <recommendedName>
        <fullName evidence="2">CBS domain-containing protein</fullName>
    </recommendedName>
</protein>
<dbReference type="AlphaFoldDB" id="X0TR10"/>
<sequence>MHLHEILRSKGTDIHIIGPEASLDDVVQELVRHNIGSLIVCESTSKGMDTQLIGIITERDILRAQATHKAPLELLRVASAMSEELVTATPDDSINVAMKRMTEHRIRHLPIVCEGRLHGIISIGDVVKAHHDQLELENHFMKSYIQGEGAEVATPLDPS</sequence>
<dbReference type="SMART" id="SM00116">
    <property type="entry name" value="CBS"/>
    <property type="match status" value="2"/>
</dbReference>
<gene>
    <name evidence="3" type="ORF">S01H1_27533</name>
</gene>
<evidence type="ECO:0000313" key="3">
    <source>
        <dbReference type="EMBL" id="GAF90592.1"/>
    </source>
</evidence>
<dbReference type="PROSITE" id="PS51371">
    <property type="entry name" value="CBS"/>
    <property type="match status" value="2"/>
</dbReference>
<evidence type="ECO:0000256" key="1">
    <source>
        <dbReference type="ARBA" id="ARBA00023122"/>
    </source>
</evidence>
<organism evidence="3">
    <name type="scientific">marine sediment metagenome</name>
    <dbReference type="NCBI Taxonomy" id="412755"/>
    <lineage>
        <taxon>unclassified sequences</taxon>
        <taxon>metagenomes</taxon>
        <taxon>ecological metagenomes</taxon>
    </lineage>
</organism>
<dbReference type="InterPro" id="IPR000644">
    <property type="entry name" value="CBS_dom"/>
</dbReference>
<evidence type="ECO:0000259" key="2">
    <source>
        <dbReference type="PROSITE" id="PS51371"/>
    </source>
</evidence>
<dbReference type="InterPro" id="IPR044725">
    <property type="entry name" value="CBSX3_CBS_dom"/>
</dbReference>
<dbReference type="PANTHER" id="PTHR43080">
    <property type="entry name" value="CBS DOMAIN-CONTAINING PROTEIN CBSX3, MITOCHONDRIAL"/>
    <property type="match status" value="1"/>
</dbReference>